<proteinExistence type="predicted"/>
<keyword evidence="2" id="KW-1185">Reference proteome</keyword>
<sequence length="296" mass="32872">MTYQIDIVDDTVVGEKKMKVADGNGDYVRLGYLNDVEAVGFGGQGDESRARGCCSFCWWMKAIFFCVFVLVAAACFFIWGGPFLINKVVVPVLDWEMGAFSTPVLGFLLFVSMALFPALLLPSAPSMWIAGMTFGYGYGFLLIMAATSLGMSLPYFIGSLFRRRIHKWLDRWPEKSAIIRLAGEGNWLHQFRAVALLRISPFPYIIFNYAVVATNVNYGPYIFGSLVGTVPEVFLTIYSGILIRSLADATQGHQFLSLQQIMYDAIGFCVAVAATAAVTIYAKRTLQKLQTEEELE</sequence>
<organism evidence="1 2">
    <name type="scientific">Persea americana</name>
    <name type="common">Avocado</name>
    <dbReference type="NCBI Taxonomy" id="3435"/>
    <lineage>
        <taxon>Eukaryota</taxon>
        <taxon>Viridiplantae</taxon>
        <taxon>Streptophyta</taxon>
        <taxon>Embryophyta</taxon>
        <taxon>Tracheophyta</taxon>
        <taxon>Spermatophyta</taxon>
        <taxon>Magnoliopsida</taxon>
        <taxon>Magnoliidae</taxon>
        <taxon>Laurales</taxon>
        <taxon>Lauraceae</taxon>
        <taxon>Persea</taxon>
    </lineage>
</organism>
<reference evidence="1 2" key="1">
    <citation type="journal article" date="2022" name="Hortic Res">
        <title>A haplotype resolved chromosomal level avocado genome allows analysis of novel avocado genes.</title>
        <authorList>
            <person name="Nath O."/>
            <person name="Fletcher S.J."/>
            <person name="Hayward A."/>
            <person name="Shaw L.M."/>
            <person name="Masouleh A.K."/>
            <person name="Furtado A."/>
            <person name="Henry R.J."/>
            <person name="Mitter N."/>
        </authorList>
    </citation>
    <scope>NUCLEOTIDE SEQUENCE [LARGE SCALE GENOMIC DNA]</scope>
    <source>
        <strain evidence="2">cv. Hass</strain>
    </source>
</reference>
<gene>
    <name evidence="1" type="ORF">MRB53_003129</name>
</gene>
<evidence type="ECO:0000313" key="1">
    <source>
        <dbReference type="EMBL" id="KAJ8650106.1"/>
    </source>
</evidence>
<protein>
    <submittedName>
        <fullName evidence="1">Uncharacterized protein</fullName>
    </submittedName>
</protein>
<evidence type="ECO:0000313" key="2">
    <source>
        <dbReference type="Proteomes" id="UP001234297"/>
    </source>
</evidence>
<dbReference type="EMBL" id="CM056809">
    <property type="protein sequence ID" value="KAJ8650106.1"/>
    <property type="molecule type" value="Genomic_DNA"/>
</dbReference>
<accession>A0ACC2MXI2</accession>
<name>A0ACC2MXI2_PERAE</name>
<comment type="caution">
    <text evidence="1">The sequence shown here is derived from an EMBL/GenBank/DDBJ whole genome shotgun (WGS) entry which is preliminary data.</text>
</comment>
<dbReference type="Proteomes" id="UP001234297">
    <property type="component" value="Chromosome 1"/>
</dbReference>